<evidence type="ECO:0000259" key="5">
    <source>
        <dbReference type="PROSITE" id="PS50931"/>
    </source>
</evidence>
<organism evidence="6 7">
    <name type="scientific">Pelagibius litoralis</name>
    <dbReference type="NCBI Taxonomy" id="374515"/>
    <lineage>
        <taxon>Bacteria</taxon>
        <taxon>Pseudomonadati</taxon>
        <taxon>Pseudomonadota</taxon>
        <taxon>Alphaproteobacteria</taxon>
        <taxon>Rhodospirillales</taxon>
        <taxon>Rhodovibrionaceae</taxon>
        <taxon>Pelagibius</taxon>
    </lineage>
</organism>
<comment type="similarity">
    <text evidence="1">Belongs to the LysR transcriptional regulatory family.</text>
</comment>
<keyword evidence="2" id="KW-0805">Transcription regulation</keyword>
<reference evidence="6" key="1">
    <citation type="submission" date="2020-03" db="EMBL/GenBank/DDBJ databases">
        <title>Genome of Pelagibius litoralis DSM 21314T.</title>
        <authorList>
            <person name="Wang G."/>
        </authorList>
    </citation>
    <scope>NUCLEOTIDE SEQUENCE</scope>
    <source>
        <strain evidence="6">DSM 21314</strain>
    </source>
</reference>
<protein>
    <submittedName>
        <fullName evidence="6">LysR family transcriptional regulator</fullName>
    </submittedName>
</protein>
<dbReference type="SUPFAM" id="SSF53850">
    <property type="entry name" value="Periplasmic binding protein-like II"/>
    <property type="match status" value="1"/>
</dbReference>
<dbReference type="GO" id="GO:0003700">
    <property type="term" value="F:DNA-binding transcription factor activity"/>
    <property type="evidence" value="ECO:0007669"/>
    <property type="project" value="InterPro"/>
</dbReference>
<dbReference type="InterPro" id="IPR036390">
    <property type="entry name" value="WH_DNA-bd_sf"/>
</dbReference>
<dbReference type="PROSITE" id="PS50931">
    <property type="entry name" value="HTH_LYSR"/>
    <property type="match status" value="1"/>
</dbReference>
<dbReference type="Pfam" id="PF00126">
    <property type="entry name" value="HTH_1"/>
    <property type="match status" value="1"/>
</dbReference>
<sequence length="299" mass="32182">MSINDRLAVPEKLDSELLRTFLAVADAGSVSGGAERILRSQSAASLQIKRLESLLGVPVFERHARGVSLTATGEKLRPLAQRVVDLLDAAIGDLRSEGLEGSLRIGVPDEYGEIILPKIIARFARHHPRVELAVRCGFSADFPAALSKDELDLAVHAVEAAPPASQILLKEKTYWVGARSHSVHEQDPLPIALFDRACWWRDRALQALEAAGRRYRVIYTSESVTGVAAAIEAGVAVGLLGESSLRDGLRPLLPADGFPRMPDSLLVLETGPGARSSVGKAMAATIVEAFGRQVPRRHS</sequence>
<dbReference type="Proteomes" id="UP000761264">
    <property type="component" value="Unassembled WGS sequence"/>
</dbReference>
<dbReference type="PANTHER" id="PTHR30579">
    <property type="entry name" value="TRANSCRIPTIONAL REGULATOR"/>
    <property type="match status" value="1"/>
</dbReference>
<keyword evidence="3" id="KW-0238">DNA-binding</keyword>
<evidence type="ECO:0000313" key="7">
    <source>
        <dbReference type="Proteomes" id="UP000761264"/>
    </source>
</evidence>
<dbReference type="AlphaFoldDB" id="A0A967F0N9"/>
<evidence type="ECO:0000313" key="6">
    <source>
        <dbReference type="EMBL" id="NIA70914.1"/>
    </source>
</evidence>
<dbReference type="Pfam" id="PF03466">
    <property type="entry name" value="LysR_substrate"/>
    <property type="match status" value="1"/>
</dbReference>
<gene>
    <name evidence="6" type="ORF">HBA54_20135</name>
</gene>
<dbReference type="RefSeq" id="WP_167228004.1">
    <property type="nucleotide sequence ID" value="NZ_JAAQPH010000017.1"/>
</dbReference>
<name>A0A967F0N9_9PROT</name>
<evidence type="ECO:0000256" key="3">
    <source>
        <dbReference type="ARBA" id="ARBA00023125"/>
    </source>
</evidence>
<dbReference type="InterPro" id="IPR036388">
    <property type="entry name" value="WH-like_DNA-bd_sf"/>
</dbReference>
<dbReference type="InterPro" id="IPR050176">
    <property type="entry name" value="LTTR"/>
</dbReference>
<proteinExistence type="inferred from homology"/>
<evidence type="ECO:0000256" key="2">
    <source>
        <dbReference type="ARBA" id="ARBA00023015"/>
    </source>
</evidence>
<dbReference type="PANTHER" id="PTHR30579:SF7">
    <property type="entry name" value="HTH-TYPE TRANSCRIPTIONAL REGULATOR LRHA-RELATED"/>
    <property type="match status" value="1"/>
</dbReference>
<feature type="domain" description="HTH lysR-type" evidence="5">
    <location>
        <begin position="13"/>
        <end position="70"/>
    </location>
</feature>
<dbReference type="SUPFAM" id="SSF46785">
    <property type="entry name" value="Winged helix' DNA-binding domain"/>
    <property type="match status" value="1"/>
</dbReference>
<dbReference type="InterPro" id="IPR000847">
    <property type="entry name" value="LysR_HTH_N"/>
</dbReference>
<dbReference type="Gene3D" id="1.10.10.10">
    <property type="entry name" value="Winged helix-like DNA-binding domain superfamily/Winged helix DNA-binding domain"/>
    <property type="match status" value="1"/>
</dbReference>
<dbReference type="InterPro" id="IPR005119">
    <property type="entry name" value="LysR_subst-bd"/>
</dbReference>
<keyword evidence="7" id="KW-1185">Reference proteome</keyword>
<dbReference type="Gene3D" id="3.40.190.10">
    <property type="entry name" value="Periplasmic binding protein-like II"/>
    <property type="match status" value="2"/>
</dbReference>
<dbReference type="GO" id="GO:0003677">
    <property type="term" value="F:DNA binding"/>
    <property type="evidence" value="ECO:0007669"/>
    <property type="project" value="UniProtKB-KW"/>
</dbReference>
<dbReference type="EMBL" id="JAAQPH010000017">
    <property type="protein sequence ID" value="NIA70914.1"/>
    <property type="molecule type" value="Genomic_DNA"/>
</dbReference>
<keyword evidence="4" id="KW-0804">Transcription</keyword>
<evidence type="ECO:0000256" key="4">
    <source>
        <dbReference type="ARBA" id="ARBA00023163"/>
    </source>
</evidence>
<comment type="caution">
    <text evidence="6">The sequence shown here is derived from an EMBL/GenBank/DDBJ whole genome shotgun (WGS) entry which is preliminary data.</text>
</comment>
<accession>A0A967F0N9</accession>
<evidence type="ECO:0000256" key="1">
    <source>
        <dbReference type="ARBA" id="ARBA00009437"/>
    </source>
</evidence>